<keyword evidence="5" id="KW-0521">NADP</keyword>
<dbReference type="PANTHER" id="PTHR43673">
    <property type="entry name" value="NAD(P)H NITROREDUCTASE YDGI-RELATED"/>
    <property type="match status" value="1"/>
</dbReference>
<name>A0A1W6KAA9_9GAMM</name>
<dbReference type="EMBL" id="CP020931">
    <property type="protein sequence ID" value="ARM84331.1"/>
    <property type="molecule type" value="Genomic_DNA"/>
</dbReference>
<dbReference type="AlphaFoldDB" id="A0A1W6KAA9"/>
<dbReference type="GeneID" id="77256203"/>
<dbReference type="GO" id="GO:0016491">
    <property type="term" value="F:oxidoreductase activity"/>
    <property type="evidence" value="ECO:0007669"/>
    <property type="project" value="UniProtKB-KW"/>
</dbReference>
<dbReference type="Gene3D" id="3.40.109.10">
    <property type="entry name" value="NADH Oxidase"/>
    <property type="match status" value="1"/>
</dbReference>
<keyword evidence="3" id="KW-0285">Flavoprotein</keyword>
<dbReference type="RefSeq" id="WP_085680741.1">
    <property type="nucleotide sequence ID" value="NZ_CP020931.1"/>
</dbReference>
<dbReference type="Pfam" id="PF00881">
    <property type="entry name" value="Nitroreductase"/>
    <property type="match status" value="1"/>
</dbReference>
<accession>A0A1W6KAA9</accession>
<dbReference type="Proteomes" id="UP000193100">
    <property type="component" value="Chromosome"/>
</dbReference>
<evidence type="ECO:0000256" key="4">
    <source>
        <dbReference type="ARBA" id="ARBA00022643"/>
    </source>
</evidence>
<dbReference type="PANTHER" id="PTHR43673:SF2">
    <property type="entry name" value="NITROREDUCTASE"/>
    <property type="match status" value="1"/>
</dbReference>
<dbReference type="SUPFAM" id="SSF55469">
    <property type="entry name" value="FMN-dependent nitroreductase-like"/>
    <property type="match status" value="1"/>
</dbReference>
<evidence type="ECO:0000256" key="2">
    <source>
        <dbReference type="ARBA" id="ARBA00007118"/>
    </source>
</evidence>
<dbReference type="InterPro" id="IPR029479">
    <property type="entry name" value="Nitroreductase"/>
</dbReference>
<evidence type="ECO:0000313" key="8">
    <source>
        <dbReference type="EMBL" id="ARM84331.1"/>
    </source>
</evidence>
<proteinExistence type="inferred from homology"/>
<evidence type="ECO:0000259" key="7">
    <source>
        <dbReference type="Pfam" id="PF00881"/>
    </source>
</evidence>
<dbReference type="EC" id="1.6.99.-" evidence="8"/>
<evidence type="ECO:0000256" key="5">
    <source>
        <dbReference type="ARBA" id="ARBA00022857"/>
    </source>
</evidence>
<dbReference type="InterPro" id="IPR033878">
    <property type="entry name" value="NfsB-like"/>
</dbReference>
<evidence type="ECO:0000313" key="9">
    <source>
        <dbReference type="Proteomes" id="UP000193100"/>
    </source>
</evidence>
<evidence type="ECO:0000256" key="1">
    <source>
        <dbReference type="ARBA" id="ARBA00001917"/>
    </source>
</evidence>
<organism evidence="8 9">
    <name type="scientific">Marinobacter salarius</name>
    <dbReference type="NCBI Taxonomy" id="1420917"/>
    <lineage>
        <taxon>Bacteria</taxon>
        <taxon>Pseudomonadati</taxon>
        <taxon>Pseudomonadota</taxon>
        <taxon>Gammaproteobacteria</taxon>
        <taxon>Pseudomonadales</taxon>
        <taxon>Marinobacteraceae</taxon>
        <taxon>Marinobacter</taxon>
    </lineage>
</organism>
<dbReference type="InterPro" id="IPR000415">
    <property type="entry name" value="Nitroreductase-like"/>
</dbReference>
<sequence length="210" mass="23119">MDFLEALEWRYATKRMNGKSLPEGTLERILEATRLAPSSYGLQPYTIKVISDRSLLERIHEDAAPQPQVKECSHLLVFATKTDLDDSTVDHYIELAATERGVAIADLNGFADAIKGTIKGLETAADKQAWAAKQAYIALGFTLAAAAIERVDASPMEGFDPAALDRVLRLNEDNLSSVVIAALGYRDTAEDRMANMPKVRRSLSQLIQRV</sequence>
<reference evidence="8 9" key="1">
    <citation type="submission" date="2017-04" db="EMBL/GenBank/DDBJ databases">
        <title>Genome Sequence of Marinobacter salarius strain SMR5 Isolated from a culture of the Diatom Skeletonema marinoi.</title>
        <authorList>
            <person name="Topel M."/>
            <person name="Pinder M.I.M."/>
            <person name="Johansson O.N."/>
            <person name="Kourtchenko O."/>
            <person name="Godhe A."/>
            <person name="Clarke A.K."/>
        </authorList>
    </citation>
    <scope>NUCLEOTIDE SEQUENCE [LARGE SCALE GENOMIC DNA]</scope>
    <source>
        <strain evidence="8 9">SMR5</strain>
    </source>
</reference>
<dbReference type="CDD" id="cd02149">
    <property type="entry name" value="NfsB-like"/>
    <property type="match status" value="1"/>
</dbReference>
<evidence type="ECO:0000256" key="3">
    <source>
        <dbReference type="ARBA" id="ARBA00022630"/>
    </source>
</evidence>
<comment type="cofactor">
    <cofactor evidence="1">
        <name>FMN</name>
        <dbReference type="ChEBI" id="CHEBI:58210"/>
    </cofactor>
</comment>
<feature type="domain" description="Nitroreductase" evidence="7">
    <location>
        <begin position="8"/>
        <end position="185"/>
    </location>
</feature>
<comment type="similarity">
    <text evidence="2">Belongs to the nitroreductase family.</text>
</comment>
<keyword evidence="6 8" id="KW-0560">Oxidoreductase</keyword>
<evidence type="ECO:0000256" key="6">
    <source>
        <dbReference type="ARBA" id="ARBA00023002"/>
    </source>
</evidence>
<gene>
    <name evidence="8" type="ORF">MARSALSMR5_02258</name>
</gene>
<keyword evidence="4" id="KW-0288">FMN</keyword>
<protein>
    <submittedName>
        <fullName evidence="8">Major NAD(P)H-flavin oxidoreductase</fullName>
        <ecNumber evidence="8">1.6.99.-</ecNumber>
    </submittedName>
</protein>